<evidence type="ECO:0000313" key="2">
    <source>
        <dbReference type="EMBL" id="GAA0391083.1"/>
    </source>
</evidence>
<protein>
    <submittedName>
        <fullName evidence="2">Extracellular solute-binding protein</fullName>
    </submittedName>
</protein>
<dbReference type="InterPro" id="IPR050490">
    <property type="entry name" value="Bact_solute-bd_prot1"/>
</dbReference>
<dbReference type="PROSITE" id="PS51257">
    <property type="entry name" value="PROKAR_LIPOPROTEIN"/>
    <property type="match status" value="1"/>
</dbReference>
<sequence>MKKWLGMIFIGILMTTTTACGSGSSGEMENKEKQTKKEGKTVVTLSIQESNSFYQTLEKKFEEKYPDIDLQIKSYRTAGEKFDQGEYEKYKKTTNTAMLSGKGPDIIDVDVLPLEEYVNKQLLLNMNDLLDQDKTLDKNDIQMDVLETLKLKGGLYRVPSGFGLSVFAGDGNAIKNSTVKIDDKSWNWNTFEEISKQLIQQAGKGGKEHLYALASYPAESTLGAMVVDNYAEFVDRTAKKAKFDSPEFVKLMQHIKKMYDDKVMTAELVEMNNQLFSDVSLMSPKDFIDGLYSYFENPVLLQKPHMGQSEATRIFPLSQFAIRANSPVKDEAWKFISFLLSDEVQSLQERGGFSLLASVNDKKLNEMQEQVKSGTYKFGKKAKVSDEAFSQFKQFVHGSFQYVDVDVKVLSIIYEESETFFSGQKSADEAAKLIQNRVTTYLNE</sequence>
<evidence type="ECO:0000256" key="1">
    <source>
        <dbReference type="SAM" id="SignalP"/>
    </source>
</evidence>
<comment type="caution">
    <text evidence="2">The sequence shown here is derived from an EMBL/GenBank/DDBJ whole genome shotgun (WGS) entry which is preliminary data.</text>
</comment>
<name>A0ABP3I5X6_9BACL</name>
<accession>A0ABP3I5X6</accession>
<feature type="signal peptide" evidence="1">
    <location>
        <begin position="1"/>
        <end position="19"/>
    </location>
</feature>
<keyword evidence="1" id="KW-0732">Signal</keyword>
<evidence type="ECO:0000313" key="3">
    <source>
        <dbReference type="Proteomes" id="UP001500340"/>
    </source>
</evidence>
<dbReference type="SUPFAM" id="SSF53850">
    <property type="entry name" value="Periplasmic binding protein-like II"/>
    <property type="match status" value="1"/>
</dbReference>
<proteinExistence type="predicted"/>
<keyword evidence="3" id="KW-1185">Reference proteome</keyword>
<organism evidence="2 3">
    <name type="scientific">Paenibacillus motobuensis</name>
    <dbReference type="NCBI Taxonomy" id="295324"/>
    <lineage>
        <taxon>Bacteria</taxon>
        <taxon>Bacillati</taxon>
        <taxon>Bacillota</taxon>
        <taxon>Bacilli</taxon>
        <taxon>Bacillales</taxon>
        <taxon>Paenibacillaceae</taxon>
        <taxon>Paenibacillus</taxon>
    </lineage>
</organism>
<feature type="chain" id="PRO_5045356419" evidence="1">
    <location>
        <begin position="20"/>
        <end position="444"/>
    </location>
</feature>
<dbReference type="PANTHER" id="PTHR43649">
    <property type="entry name" value="ARABINOSE-BINDING PROTEIN-RELATED"/>
    <property type="match status" value="1"/>
</dbReference>
<dbReference type="Proteomes" id="UP001500340">
    <property type="component" value="Unassembled WGS sequence"/>
</dbReference>
<dbReference type="RefSeq" id="WP_343861033.1">
    <property type="nucleotide sequence ID" value="NZ_BAAACX010000009.1"/>
</dbReference>
<dbReference type="Pfam" id="PF01547">
    <property type="entry name" value="SBP_bac_1"/>
    <property type="match status" value="1"/>
</dbReference>
<dbReference type="PANTHER" id="PTHR43649:SF12">
    <property type="entry name" value="DIACETYLCHITOBIOSE BINDING PROTEIN DASA"/>
    <property type="match status" value="1"/>
</dbReference>
<reference evidence="3" key="1">
    <citation type="journal article" date="2019" name="Int. J. Syst. Evol. Microbiol.">
        <title>The Global Catalogue of Microorganisms (GCM) 10K type strain sequencing project: providing services to taxonomists for standard genome sequencing and annotation.</title>
        <authorList>
            <consortium name="The Broad Institute Genomics Platform"/>
            <consortium name="The Broad Institute Genome Sequencing Center for Infectious Disease"/>
            <person name="Wu L."/>
            <person name="Ma J."/>
        </authorList>
    </citation>
    <scope>NUCLEOTIDE SEQUENCE [LARGE SCALE GENOMIC DNA]</scope>
    <source>
        <strain evidence="3">JCM 12774</strain>
    </source>
</reference>
<dbReference type="EMBL" id="BAAACX010000009">
    <property type="protein sequence ID" value="GAA0391083.1"/>
    <property type="molecule type" value="Genomic_DNA"/>
</dbReference>
<gene>
    <name evidence="2" type="ORF">GCM10008933_22530</name>
</gene>
<dbReference type="Gene3D" id="3.40.190.10">
    <property type="entry name" value="Periplasmic binding protein-like II"/>
    <property type="match status" value="1"/>
</dbReference>
<dbReference type="InterPro" id="IPR006059">
    <property type="entry name" value="SBP"/>
</dbReference>